<name>A0A6J4VUA2_9BACT</name>
<reference evidence="2" key="1">
    <citation type="submission" date="2020-02" db="EMBL/GenBank/DDBJ databases">
        <authorList>
            <person name="Meier V. D."/>
        </authorList>
    </citation>
    <scope>NUCLEOTIDE SEQUENCE</scope>
    <source>
        <strain evidence="2">AVDCRST_MAG88</strain>
    </source>
</reference>
<feature type="region of interest" description="Disordered" evidence="1">
    <location>
        <begin position="70"/>
        <end position="101"/>
    </location>
</feature>
<gene>
    <name evidence="2" type="ORF">AVDCRST_MAG88-4119</name>
</gene>
<organism evidence="2">
    <name type="scientific">uncultured Thermomicrobiales bacterium</name>
    <dbReference type="NCBI Taxonomy" id="1645740"/>
    <lineage>
        <taxon>Bacteria</taxon>
        <taxon>Pseudomonadati</taxon>
        <taxon>Thermomicrobiota</taxon>
        <taxon>Thermomicrobia</taxon>
        <taxon>Thermomicrobiales</taxon>
        <taxon>environmental samples</taxon>
    </lineage>
</organism>
<proteinExistence type="predicted"/>
<feature type="compositionally biased region" description="Basic residues" evidence="1">
    <location>
        <begin position="83"/>
        <end position="93"/>
    </location>
</feature>
<dbReference type="AlphaFoldDB" id="A0A6J4VUA2"/>
<evidence type="ECO:0000313" key="2">
    <source>
        <dbReference type="EMBL" id="CAA9587086.1"/>
    </source>
</evidence>
<accession>A0A6J4VUA2</accession>
<sequence length="101" mass="11839">MASKTRDIDSGHPLTDPFEVEVTVDGVPRMVRAQIFERWMLTDTPSNPAGWQTELGNHGRHAYERQYDAERREATVDTQGRLQRQRRTNRNGKHREVHERT</sequence>
<protein>
    <submittedName>
        <fullName evidence="2">Uncharacterized protein</fullName>
    </submittedName>
</protein>
<evidence type="ECO:0000256" key="1">
    <source>
        <dbReference type="SAM" id="MobiDB-lite"/>
    </source>
</evidence>
<dbReference type="EMBL" id="CADCWM010001022">
    <property type="protein sequence ID" value="CAA9587086.1"/>
    <property type="molecule type" value="Genomic_DNA"/>
</dbReference>
<feature type="non-terminal residue" evidence="2">
    <location>
        <position position="101"/>
    </location>
</feature>